<dbReference type="InterPro" id="IPR016181">
    <property type="entry name" value="Acyl_CoA_acyltransferase"/>
</dbReference>
<feature type="compositionally biased region" description="Low complexity" evidence="1">
    <location>
        <begin position="1"/>
        <end position="19"/>
    </location>
</feature>
<evidence type="ECO:0000313" key="3">
    <source>
        <dbReference type="EMBL" id="MEN2787425.1"/>
    </source>
</evidence>
<feature type="region of interest" description="Disordered" evidence="1">
    <location>
        <begin position="1"/>
        <end position="26"/>
    </location>
</feature>
<keyword evidence="3" id="KW-0012">Acyltransferase</keyword>
<dbReference type="GO" id="GO:0016746">
    <property type="term" value="F:acyltransferase activity"/>
    <property type="evidence" value="ECO:0007669"/>
    <property type="project" value="UniProtKB-KW"/>
</dbReference>
<dbReference type="EC" id="2.3.1.-" evidence="3"/>
<dbReference type="Pfam" id="PF00583">
    <property type="entry name" value="Acetyltransf_1"/>
    <property type="match status" value="1"/>
</dbReference>
<dbReference type="Gene3D" id="3.40.630.30">
    <property type="match status" value="1"/>
</dbReference>
<comment type="caution">
    <text evidence="3">The sequence shown here is derived from an EMBL/GenBank/DDBJ whole genome shotgun (WGS) entry which is preliminary data.</text>
</comment>
<dbReference type="CDD" id="cd04301">
    <property type="entry name" value="NAT_SF"/>
    <property type="match status" value="1"/>
</dbReference>
<organism evidence="3 4">
    <name type="scientific">Sphingomonas qilianensis</name>
    <dbReference type="NCBI Taxonomy" id="1736690"/>
    <lineage>
        <taxon>Bacteria</taxon>
        <taxon>Pseudomonadati</taxon>
        <taxon>Pseudomonadota</taxon>
        <taxon>Alphaproteobacteria</taxon>
        <taxon>Sphingomonadales</taxon>
        <taxon>Sphingomonadaceae</taxon>
        <taxon>Sphingomonas</taxon>
    </lineage>
</organism>
<protein>
    <submittedName>
        <fullName evidence="3">GNAT family N-acetyltransferase</fullName>
        <ecNumber evidence="3">2.3.1.-</ecNumber>
    </submittedName>
</protein>
<evidence type="ECO:0000259" key="2">
    <source>
        <dbReference type="PROSITE" id="PS51186"/>
    </source>
</evidence>
<feature type="domain" description="N-acetyltransferase" evidence="2">
    <location>
        <begin position="36"/>
        <end position="190"/>
    </location>
</feature>
<dbReference type="Proteomes" id="UP001404104">
    <property type="component" value="Unassembled WGS sequence"/>
</dbReference>
<keyword evidence="4" id="KW-1185">Reference proteome</keyword>
<evidence type="ECO:0000256" key="1">
    <source>
        <dbReference type="SAM" id="MobiDB-lite"/>
    </source>
</evidence>
<dbReference type="SUPFAM" id="SSF55729">
    <property type="entry name" value="Acyl-CoA N-acyltransferases (Nat)"/>
    <property type="match status" value="1"/>
</dbReference>
<proteinExistence type="predicted"/>
<dbReference type="InterPro" id="IPR000182">
    <property type="entry name" value="GNAT_dom"/>
</dbReference>
<dbReference type="EMBL" id="JBDIMF010000006">
    <property type="protein sequence ID" value="MEN2787425.1"/>
    <property type="molecule type" value="Genomic_DNA"/>
</dbReference>
<evidence type="ECO:0000313" key="4">
    <source>
        <dbReference type="Proteomes" id="UP001404104"/>
    </source>
</evidence>
<keyword evidence="3" id="KW-0808">Transferase</keyword>
<gene>
    <name evidence="3" type="ORF">ABC969_13470</name>
</gene>
<name>A0ABU9XV45_9SPHN</name>
<accession>A0ABU9XV45</accession>
<dbReference type="PROSITE" id="PS51186">
    <property type="entry name" value="GNAT"/>
    <property type="match status" value="1"/>
</dbReference>
<reference evidence="3 4" key="1">
    <citation type="submission" date="2024-05" db="EMBL/GenBank/DDBJ databases">
        <authorList>
            <person name="Liu Q."/>
            <person name="Xin Y.-H."/>
        </authorList>
    </citation>
    <scope>NUCLEOTIDE SEQUENCE [LARGE SCALE GENOMIC DNA]</scope>
    <source>
        <strain evidence="3 4">CGMCC 1.15349</strain>
    </source>
</reference>
<dbReference type="RefSeq" id="WP_345865592.1">
    <property type="nucleotide sequence ID" value="NZ_JBDIMF010000006.1"/>
</dbReference>
<sequence length="194" mass="20936">MTQLTPTSSATPDAASAPSQDGDGSADLVARDGYRFHVRPATPADEQALADLFHHVDKDDLRFRFLSAAQNVAPDQLKALVTLDHTRTENFLAIEPETGRIIATAMLAADATLTSAEVAIAIRSEFKRRGISWTLLDHVARCAAAKGIKTLESVESRENHEAIQLERDMGWVGSACEGDASLIVLRTTLDPSRG</sequence>